<comment type="caution">
    <text evidence="3">The sequence shown here is derived from an EMBL/GenBank/DDBJ whole genome shotgun (WGS) entry which is preliminary data.</text>
</comment>
<feature type="region of interest" description="Disordered" evidence="1">
    <location>
        <begin position="1"/>
        <end position="42"/>
    </location>
</feature>
<protein>
    <submittedName>
        <fullName evidence="3">Uncharacterized protein</fullName>
    </submittedName>
</protein>
<dbReference type="OrthoDB" id="10598309at2759"/>
<evidence type="ECO:0000313" key="4">
    <source>
        <dbReference type="Proteomes" id="UP000242519"/>
    </source>
</evidence>
<accession>A0A218YUW5</accession>
<reference evidence="3 4" key="1">
    <citation type="submission" date="2017-04" db="EMBL/GenBank/DDBJ databases">
        <title>Draft genome sequence of Marssonina coronaria NL1: causal agent of apple blotch.</title>
        <authorList>
            <person name="Cheng Q."/>
        </authorList>
    </citation>
    <scope>NUCLEOTIDE SEQUENCE [LARGE SCALE GENOMIC DNA]</scope>
    <source>
        <strain evidence="3 4">NL1</strain>
    </source>
</reference>
<proteinExistence type="predicted"/>
<dbReference type="EMBL" id="MZNU01000414">
    <property type="protein sequence ID" value="OWO98032.1"/>
    <property type="molecule type" value="Genomic_DNA"/>
</dbReference>
<evidence type="ECO:0000256" key="1">
    <source>
        <dbReference type="SAM" id="MobiDB-lite"/>
    </source>
</evidence>
<keyword evidence="2" id="KW-1133">Transmembrane helix</keyword>
<keyword evidence="2" id="KW-0472">Membrane</keyword>
<gene>
    <name evidence="3" type="ORF">B2J93_8257</name>
</gene>
<feature type="region of interest" description="Disordered" evidence="1">
    <location>
        <begin position="166"/>
        <end position="197"/>
    </location>
</feature>
<feature type="transmembrane region" description="Helical" evidence="2">
    <location>
        <begin position="79"/>
        <end position="97"/>
    </location>
</feature>
<evidence type="ECO:0000313" key="3">
    <source>
        <dbReference type="EMBL" id="OWO98032.1"/>
    </source>
</evidence>
<sequence length="269" mass="28490">MAAIATGTDNPAATKRKDRRVNITVETDRPDSDRSPLLPTAERSPFTHEFPIEDYAASAQGWALPGIGLPTLRTLGASFAQAYKLLVGIAVLLFGAVDTALDYLRYPLLGLLIFAFINGQFGDSRLRQSSIATKTRTVTAISTTTSYLNSATTVLTASWLTPPKEISTPPTVESLGTLPRNPPVTSEDSETEVASSSRAQIEVPAIASKLDELNSSSSLMSSKLSAETISAASSSTTGIRKKVLAAARIIPLSGTVGGARTTSVKKRMY</sequence>
<keyword evidence="4" id="KW-1185">Reference proteome</keyword>
<dbReference type="InParanoid" id="A0A218YUW5"/>
<dbReference type="AlphaFoldDB" id="A0A218YUW5"/>
<keyword evidence="2" id="KW-0812">Transmembrane</keyword>
<name>A0A218YUW5_9HELO</name>
<evidence type="ECO:0000256" key="2">
    <source>
        <dbReference type="SAM" id="Phobius"/>
    </source>
</evidence>
<dbReference type="Proteomes" id="UP000242519">
    <property type="component" value="Unassembled WGS sequence"/>
</dbReference>
<organism evidence="3 4">
    <name type="scientific">Diplocarpon coronariae</name>
    <dbReference type="NCBI Taxonomy" id="2795749"/>
    <lineage>
        <taxon>Eukaryota</taxon>
        <taxon>Fungi</taxon>
        <taxon>Dikarya</taxon>
        <taxon>Ascomycota</taxon>
        <taxon>Pezizomycotina</taxon>
        <taxon>Leotiomycetes</taxon>
        <taxon>Helotiales</taxon>
        <taxon>Drepanopezizaceae</taxon>
        <taxon>Diplocarpon</taxon>
    </lineage>
</organism>